<reference evidence="7 8" key="1">
    <citation type="journal article" date="2022" name="Nat. Plants">
        <title>Genomes of leafy and leafless Platanthera orchids illuminate the evolution of mycoheterotrophy.</title>
        <authorList>
            <person name="Li M.H."/>
            <person name="Liu K.W."/>
            <person name="Li Z."/>
            <person name="Lu H.C."/>
            <person name="Ye Q.L."/>
            <person name="Zhang D."/>
            <person name="Wang J.Y."/>
            <person name="Li Y.F."/>
            <person name="Zhong Z.M."/>
            <person name="Liu X."/>
            <person name="Yu X."/>
            <person name="Liu D.K."/>
            <person name="Tu X.D."/>
            <person name="Liu B."/>
            <person name="Hao Y."/>
            <person name="Liao X.Y."/>
            <person name="Jiang Y.T."/>
            <person name="Sun W.H."/>
            <person name="Chen J."/>
            <person name="Chen Y.Q."/>
            <person name="Ai Y."/>
            <person name="Zhai J.W."/>
            <person name="Wu S.S."/>
            <person name="Zhou Z."/>
            <person name="Hsiao Y.Y."/>
            <person name="Wu W.L."/>
            <person name="Chen Y.Y."/>
            <person name="Lin Y.F."/>
            <person name="Hsu J.L."/>
            <person name="Li C.Y."/>
            <person name="Wang Z.W."/>
            <person name="Zhao X."/>
            <person name="Zhong W.Y."/>
            <person name="Ma X.K."/>
            <person name="Ma L."/>
            <person name="Huang J."/>
            <person name="Chen G.Z."/>
            <person name="Huang M.Z."/>
            <person name="Huang L."/>
            <person name="Peng D.H."/>
            <person name="Luo Y.B."/>
            <person name="Zou S.Q."/>
            <person name="Chen S.P."/>
            <person name="Lan S."/>
            <person name="Tsai W.C."/>
            <person name="Van de Peer Y."/>
            <person name="Liu Z.J."/>
        </authorList>
    </citation>
    <scope>NUCLEOTIDE SEQUENCE [LARGE SCALE GENOMIC DNA]</scope>
    <source>
        <strain evidence="7">Lor287</strain>
    </source>
</reference>
<dbReference type="Pfam" id="PF16135">
    <property type="entry name" value="TDBD"/>
    <property type="match status" value="1"/>
</dbReference>
<keyword evidence="8" id="KW-1185">Reference proteome</keyword>
<dbReference type="Pfam" id="PF16136">
    <property type="entry name" value="NLS_NINJA_AFP"/>
    <property type="match status" value="1"/>
</dbReference>
<comment type="caution">
    <text evidence="7">The sequence shown here is derived from an EMBL/GenBank/DDBJ whole genome shotgun (WGS) entry which is preliminary data.</text>
</comment>
<feature type="compositionally biased region" description="Low complexity" evidence="5">
    <location>
        <begin position="41"/>
        <end position="55"/>
    </location>
</feature>
<feature type="compositionally biased region" description="Basic and acidic residues" evidence="5">
    <location>
        <begin position="1"/>
        <end position="10"/>
    </location>
</feature>
<dbReference type="InterPro" id="IPR032308">
    <property type="entry name" value="TDBD"/>
</dbReference>
<accession>A0AAP0G591</accession>
<dbReference type="GO" id="GO:0005634">
    <property type="term" value="C:nucleus"/>
    <property type="evidence" value="ECO:0007669"/>
    <property type="project" value="UniProtKB-SubCell"/>
</dbReference>
<dbReference type="GO" id="GO:0045892">
    <property type="term" value="P:negative regulation of DNA-templated transcription"/>
    <property type="evidence" value="ECO:0007669"/>
    <property type="project" value="TreeGrafter"/>
</dbReference>
<evidence type="ECO:0000256" key="4">
    <source>
        <dbReference type="RuleBase" id="RU369029"/>
    </source>
</evidence>
<sequence>METGAKDLLRRFSGGGSSTDEGAGGNSDEIELDLSLGGCFSSQNSESSRLFRSSSIPPVLPSEFPPIEPLIRACSLPNETEEEIRRRKDMQSIKRLQTKRKREEKRNSKRRDEDFEGGSAGKTPRFEFEQSGVISSLRRLPPASQGSVASQGSSSSGGSEFDSRPGQGLEFLGFRSGSDGATVECRDKRVSPTSKPANGAERNLFMWNRGQGSANGSGEVPPSSMEDMPSVSTRGAGPNGRRIEGFLYRYGRGEDVSIVCVCHGSFLTPAEFVKHAGGGDVAHPLRHIVVNPSPDVFS</sequence>
<evidence type="ECO:0000256" key="1">
    <source>
        <dbReference type="ARBA" id="ARBA00004123"/>
    </source>
</evidence>
<dbReference type="InterPro" id="IPR032310">
    <property type="entry name" value="NLS_NINJA_AFP-like"/>
</dbReference>
<organism evidence="7 8">
    <name type="scientific">Platanthera zijinensis</name>
    <dbReference type="NCBI Taxonomy" id="2320716"/>
    <lineage>
        <taxon>Eukaryota</taxon>
        <taxon>Viridiplantae</taxon>
        <taxon>Streptophyta</taxon>
        <taxon>Embryophyta</taxon>
        <taxon>Tracheophyta</taxon>
        <taxon>Spermatophyta</taxon>
        <taxon>Magnoliopsida</taxon>
        <taxon>Liliopsida</taxon>
        <taxon>Asparagales</taxon>
        <taxon>Orchidaceae</taxon>
        <taxon>Orchidoideae</taxon>
        <taxon>Orchideae</taxon>
        <taxon>Orchidinae</taxon>
        <taxon>Platanthera</taxon>
    </lineage>
</organism>
<evidence type="ECO:0000259" key="6">
    <source>
        <dbReference type="Pfam" id="PF16135"/>
    </source>
</evidence>
<protein>
    <recommendedName>
        <fullName evidence="4">Ninja-family protein</fullName>
    </recommendedName>
    <alternativeName>
        <fullName evidence="4">ABI-binding protein</fullName>
    </alternativeName>
</protein>
<gene>
    <name evidence="7" type="primary">AFP-B1</name>
    <name evidence="7" type="ORF">KSP39_PZI012094</name>
</gene>
<feature type="compositionally biased region" description="Low complexity" evidence="5">
    <location>
        <begin position="143"/>
        <end position="159"/>
    </location>
</feature>
<keyword evidence="3 4" id="KW-0539">Nucleus</keyword>
<dbReference type="Proteomes" id="UP001418222">
    <property type="component" value="Unassembled WGS sequence"/>
</dbReference>
<feature type="region of interest" description="Disordered" evidence="5">
    <location>
        <begin position="212"/>
        <end position="237"/>
    </location>
</feature>
<feature type="region of interest" description="Disordered" evidence="5">
    <location>
        <begin position="1"/>
        <end position="175"/>
    </location>
</feature>
<evidence type="ECO:0000313" key="8">
    <source>
        <dbReference type="Proteomes" id="UP001418222"/>
    </source>
</evidence>
<evidence type="ECO:0000313" key="7">
    <source>
        <dbReference type="EMBL" id="KAK8937377.1"/>
    </source>
</evidence>
<feature type="compositionally biased region" description="Basic and acidic residues" evidence="5">
    <location>
        <begin position="104"/>
        <end position="113"/>
    </location>
</feature>
<comment type="function">
    <text evidence="4">Acts as a negative regulator of abscisic acid (ABA) response.</text>
</comment>
<feature type="compositionally biased region" description="Gly residues" evidence="5">
    <location>
        <begin position="13"/>
        <end position="25"/>
    </location>
</feature>
<feature type="compositionally biased region" description="Pro residues" evidence="5">
    <location>
        <begin position="58"/>
        <end position="68"/>
    </location>
</feature>
<dbReference type="InterPro" id="IPR031307">
    <property type="entry name" value="Ninja_fam"/>
</dbReference>
<evidence type="ECO:0000256" key="2">
    <source>
        <dbReference type="ARBA" id="ARBA00006081"/>
    </source>
</evidence>
<dbReference type="GO" id="GO:0007165">
    <property type="term" value="P:signal transduction"/>
    <property type="evidence" value="ECO:0007669"/>
    <property type="project" value="InterPro"/>
</dbReference>
<dbReference type="PANTHER" id="PTHR31413">
    <property type="entry name" value="AFP HOMOLOG 2"/>
    <property type="match status" value="1"/>
</dbReference>
<comment type="subcellular location">
    <subcellularLocation>
        <location evidence="1 4">Nucleus</location>
    </subcellularLocation>
</comment>
<proteinExistence type="inferred from homology"/>
<feature type="compositionally biased region" description="Basic and acidic residues" evidence="5">
    <location>
        <begin position="83"/>
        <end position="92"/>
    </location>
</feature>
<evidence type="ECO:0000256" key="3">
    <source>
        <dbReference type="ARBA" id="ARBA00023242"/>
    </source>
</evidence>
<comment type="similarity">
    <text evidence="2 4">Belongs to the Ninja family.</text>
</comment>
<dbReference type="AlphaFoldDB" id="A0AAP0G591"/>
<name>A0AAP0G591_9ASPA</name>
<dbReference type="PANTHER" id="PTHR31413:SF31">
    <property type="entry name" value="NINJA-FAMILY PROTEIN AFP3"/>
    <property type="match status" value="1"/>
</dbReference>
<feature type="domain" description="Tify" evidence="6">
    <location>
        <begin position="256"/>
        <end position="289"/>
    </location>
</feature>
<dbReference type="EMBL" id="JBBWWQ010000010">
    <property type="protein sequence ID" value="KAK8937377.1"/>
    <property type="molecule type" value="Genomic_DNA"/>
</dbReference>
<evidence type="ECO:0000256" key="5">
    <source>
        <dbReference type="SAM" id="MobiDB-lite"/>
    </source>
</evidence>